<dbReference type="PATRIC" id="fig|797209.4.peg.1395"/>
<evidence type="ECO:0000313" key="3">
    <source>
        <dbReference type="EMBL" id="SHK18008.1"/>
    </source>
</evidence>
<dbReference type="RefSeq" id="WP_007978334.1">
    <property type="nucleotide sequence ID" value="NZ_AEMG01000006.1"/>
</dbReference>
<evidence type="ECO:0000259" key="1">
    <source>
        <dbReference type="Pfam" id="PF24035"/>
    </source>
</evidence>
<evidence type="ECO:0000313" key="4">
    <source>
        <dbReference type="Proteomes" id="UP000003751"/>
    </source>
</evidence>
<dbReference type="EMBL" id="AEMG01000006">
    <property type="protein sequence ID" value="EFW92599.1"/>
    <property type="molecule type" value="Genomic_DNA"/>
</dbReference>
<organism evidence="2 4">
    <name type="scientific">Haladaptatus paucihalophilus DX253</name>
    <dbReference type="NCBI Taxonomy" id="797209"/>
    <lineage>
        <taxon>Archaea</taxon>
        <taxon>Methanobacteriati</taxon>
        <taxon>Methanobacteriota</taxon>
        <taxon>Stenosarchaea group</taxon>
        <taxon>Halobacteria</taxon>
        <taxon>Halobacteriales</taxon>
        <taxon>Haladaptataceae</taxon>
        <taxon>Haladaptatus</taxon>
    </lineage>
</organism>
<dbReference type="AlphaFoldDB" id="E7QRI0"/>
<protein>
    <recommendedName>
        <fullName evidence="1">DUF7344 domain-containing protein</fullName>
    </recommendedName>
</protein>
<reference evidence="3" key="2">
    <citation type="submission" date="2016-11" db="EMBL/GenBank/DDBJ databases">
        <authorList>
            <person name="Jaros S."/>
            <person name="Januszkiewicz K."/>
            <person name="Wedrychowicz H."/>
        </authorList>
    </citation>
    <scope>NUCLEOTIDE SEQUENCE [LARGE SCALE GENOMIC DNA]</scope>
    <source>
        <strain evidence="3">DX253</strain>
    </source>
</reference>
<evidence type="ECO:0000313" key="5">
    <source>
        <dbReference type="Proteomes" id="UP000184203"/>
    </source>
</evidence>
<sequence>MSRGTVGSVLASLPERRNRYVLYSLACHAETAPIELEVLVRDVAAWERNETTASVSDDAFETVLEDLSQTRLPTLSYRGLVEFDPLSGLVGRPSYSTLANVLLDWLARIELASRF</sequence>
<reference evidence="2 4" key="1">
    <citation type="journal article" date="2014" name="ISME J.">
        <title>Trehalose/2-sulfotrehalose biosynthesis and glycine-betaine uptake are widely spread mechanisms for osmoadaptation in the Halobacteriales.</title>
        <authorList>
            <person name="Youssef N.H."/>
            <person name="Savage-Ashlock K.N."/>
            <person name="McCully A.L."/>
            <person name="Luedtke B."/>
            <person name="Shaw E.I."/>
            <person name="Hoff W.D."/>
            <person name="Elshahed M.S."/>
        </authorList>
    </citation>
    <scope>NUCLEOTIDE SEQUENCE [LARGE SCALE GENOMIC DNA]</scope>
    <source>
        <strain evidence="2 4">DX253</strain>
    </source>
</reference>
<reference evidence="5" key="3">
    <citation type="submission" date="2016-11" db="EMBL/GenBank/DDBJ databases">
        <authorList>
            <person name="Varghese N."/>
            <person name="Submissions S."/>
        </authorList>
    </citation>
    <scope>NUCLEOTIDE SEQUENCE [LARGE SCALE GENOMIC DNA]</scope>
    <source>
        <strain evidence="5">DX253</strain>
    </source>
</reference>
<dbReference type="Proteomes" id="UP000003751">
    <property type="component" value="Unassembled WGS sequence"/>
</dbReference>
<dbReference type="Pfam" id="PF24035">
    <property type="entry name" value="DUF7344"/>
    <property type="match status" value="1"/>
</dbReference>
<dbReference type="InterPro" id="IPR055768">
    <property type="entry name" value="DUF7344"/>
</dbReference>
<accession>E7QRI0</accession>
<dbReference type="OrthoDB" id="248173at2157"/>
<evidence type="ECO:0000313" key="2">
    <source>
        <dbReference type="EMBL" id="EFW92599.1"/>
    </source>
</evidence>
<keyword evidence="5" id="KW-1185">Reference proteome</keyword>
<name>E7QRI0_HALPU</name>
<proteinExistence type="predicted"/>
<gene>
    <name evidence="3" type="ORF">SAMN05444342_0857</name>
    <name evidence="2" type="ORF">ZOD2009_07014</name>
</gene>
<dbReference type="EMBL" id="FRAN01000001">
    <property type="protein sequence ID" value="SHK18008.1"/>
    <property type="molecule type" value="Genomic_DNA"/>
</dbReference>
<dbReference type="Proteomes" id="UP000184203">
    <property type="component" value="Unassembled WGS sequence"/>
</dbReference>
<feature type="domain" description="DUF7344" evidence="1">
    <location>
        <begin position="13"/>
        <end position="90"/>
    </location>
</feature>